<dbReference type="RefSeq" id="WP_348394752.1">
    <property type="nucleotide sequence ID" value="NZ_CP136600.1"/>
</dbReference>
<name>A0ABZ0GJ93_9GAMM</name>
<keyword evidence="2" id="KW-0479">Metal-binding</keyword>
<sequence length="141" mass="15622">MKGSCNCGNVTFSILGKLPHLYQCHCTLCQKQGGSSSNSATIVAIENFKWLSGENSITKWQKDTGFSSHFCKCCGSPVPNPLRQSDFYWIPVGLMENVNSKVVIDIYCGSKASWDTLPENTREDETMPDDLSTFIDILNAK</sequence>
<proteinExistence type="inferred from homology"/>
<dbReference type="InterPro" id="IPR006913">
    <property type="entry name" value="CENP-V/GFA"/>
</dbReference>
<evidence type="ECO:0000313" key="6">
    <source>
        <dbReference type="EMBL" id="WOH35937.1"/>
    </source>
</evidence>
<evidence type="ECO:0000256" key="1">
    <source>
        <dbReference type="ARBA" id="ARBA00005495"/>
    </source>
</evidence>
<keyword evidence="3" id="KW-0862">Zinc</keyword>
<evidence type="ECO:0000313" key="7">
    <source>
        <dbReference type="Proteomes" id="UP001301442"/>
    </source>
</evidence>
<dbReference type="SUPFAM" id="SSF51316">
    <property type="entry name" value="Mss4-like"/>
    <property type="match status" value="1"/>
</dbReference>
<keyword evidence="7" id="KW-1185">Reference proteome</keyword>
<dbReference type="InterPro" id="IPR011057">
    <property type="entry name" value="Mss4-like_sf"/>
</dbReference>
<dbReference type="Proteomes" id="UP001301442">
    <property type="component" value="Chromosome"/>
</dbReference>
<feature type="domain" description="CENP-V/GFA" evidence="5">
    <location>
        <begin position="1"/>
        <end position="115"/>
    </location>
</feature>
<evidence type="ECO:0000256" key="2">
    <source>
        <dbReference type="ARBA" id="ARBA00022723"/>
    </source>
</evidence>
<evidence type="ECO:0000259" key="5">
    <source>
        <dbReference type="PROSITE" id="PS51891"/>
    </source>
</evidence>
<keyword evidence="4" id="KW-0456">Lyase</keyword>
<comment type="similarity">
    <text evidence="1">Belongs to the Gfa family.</text>
</comment>
<reference evidence="6 7" key="1">
    <citation type="submission" date="2023-09" db="EMBL/GenBank/DDBJ databases">
        <authorList>
            <person name="Qi X."/>
        </authorList>
    </citation>
    <scope>NUCLEOTIDE SEQUENCE [LARGE SCALE GENOMIC DNA]</scope>
    <source>
        <strain evidence="6 7">S1-1</strain>
    </source>
</reference>
<dbReference type="PANTHER" id="PTHR33337:SF40">
    <property type="entry name" value="CENP-V_GFA DOMAIN-CONTAINING PROTEIN-RELATED"/>
    <property type="match status" value="1"/>
</dbReference>
<organism evidence="6 7">
    <name type="scientific">Thalassotalea fonticola</name>
    <dbReference type="NCBI Taxonomy" id="3065649"/>
    <lineage>
        <taxon>Bacteria</taxon>
        <taxon>Pseudomonadati</taxon>
        <taxon>Pseudomonadota</taxon>
        <taxon>Gammaproteobacteria</taxon>
        <taxon>Alteromonadales</taxon>
        <taxon>Colwelliaceae</taxon>
        <taxon>Thalassotalea</taxon>
    </lineage>
</organism>
<dbReference type="EMBL" id="CP136600">
    <property type="protein sequence ID" value="WOH35937.1"/>
    <property type="molecule type" value="Genomic_DNA"/>
</dbReference>
<dbReference type="Gene3D" id="3.90.1590.10">
    <property type="entry name" value="glutathione-dependent formaldehyde- activating enzyme (gfa)"/>
    <property type="match status" value="1"/>
</dbReference>
<accession>A0ABZ0GJ93</accession>
<evidence type="ECO:0000256" key="3">
    <source>
        <dbReference type="ARBA" id="ARBA00022833"/>
    </source>
</evidence>
<dbReference type="Pfam" id="PF04828">
    <property type="entry name" value="GFA"/>
    <property type="match status" value="1"/>
</dbReference>
<dbReference type="PANTHER" id="PTHR33337">
    <property type="entry name" value="GFA DOMAIN-CONTAINING PROTEIN"/>
    <property type="match status" value="1"/>
</dbReference>
<dbReference type="PROSITE" id="PS51891">
    <property type="entry name" value="CENP_V_GFA"/>
    <property type="match status" value="1"/>
</dbReference>
<gene>
    <name evidence="6" type="ORF">RI844_11140</name>
</gene>
<protein>
    <submittedName>
        <fullName evidence="6">GFA family protein</fullName>
    </submittedName>
</protein>
<evidence type="ECO:0000256" key="4">
    <source>
        <dbReference type="ARBA" id="ARBA00023239"/>
    </source>
</evidence>